<dbReference type="Proteomes" id="UP000199400">
    <property type="component" value="Unassembled WGS sequence"/>
</dbReference>
<dbReference type="EMBL" id="FOMX01000045">
    <property type="protein sequence ID" value="SFF31038.1"/>
    <property type="molecule type" value="Genomic_DNA"/>
</dbReference>
<dbReference type="SUPFAM" id="SSF50494">
    <property type="entry name" value="Trypsin-like serine proteases"/>
    <property type="match status" value="1"/>
</dbReference>
<dbReference type="STRING" id="54.SAMN02745121_08068"/>
<accession>A0A1I2HNE2</accession>
<dbReference type="InterPro" id="IPR009003">
    <property type="entry name" value="Peptidase_S1_PA"/>
</dbReference>
<evidence type="ECO:0000313" key="1">
    <source>
        <dbReference type="EMBL" id="SFF31038.1"/>
    </source>
</evidence>
<gene>
    <name evidence="1" type="ORF">SAMN02745121_08068</name>
</gene>
<sequence length="530" mass="58017">MTLTQVQLVTKQHELSKKLKEKHNSADPLHPYILGVGFGLKETNGEVDDPPQVAYRVYFNSTCTNIGGEITVPFGVSLELPYPPICTINVAAMHLVPANVKVVQGSQHDVLVSGVEIHSGRGSADHGLGPGTLGFFATLDSLTGQEKFKNVLAVTCKHVLIEKPFVPNGPDKKVYGPGDEAWHFLKSIAEILDKSYRSSRLFRYDDDPGTSSDTYPYFMDVAAARLNVEKETTCCKSLCAGEKTRFDNAVQHLSGGITNHSRVKHIDLIEWEEGNPKPKPKLYNVLKSGNKTGLTEGRVIDVMAPYLYDNVIVIESTSKDANNKLLNFADEGDSGAALLNAQHEIVGMVFSIDATTQTRAYASHIHPVLAWLKATPVSNANLVPGSDTLEDTPFAIDDPGAGHAARLRAAFLGSTDGRLIADILLTHRSEILHLVNTNRRVTVAWHRHKGPGFVNHLVKNVRDPNHPIPQEIDGVTREALIRTMARVLAEHGSAALAEVATNYLDTALEYARRFDSLHELADGLKKEERA</sequence>
<dbReference type="RefSeq" id="WP_143141353.1">
    <property type="nucleotide sequence ID" value="NZ_FOMX01000045.1"/>
</dbReference>
<reference evidence="2" key="1">
    <citation type="submission" date="2016-10" db="EMBL/GenBank/DDBJ databases">
        <authorList>
            <person name="Varghese N."/>
            <person name="Submissions S."/>
        </authorList>
    </citation>
    <scope>NUCLEOTIDE SEQUENCE [LARGE SCALE GENOMIC DNA]</scope>
    <source>
        <strain evidence="2">ATCC 25963</strain>
    </source>
</reference>
<keyword evidence="2" id="KW-1185">Reference proteome</keyword>
<protein>
    <submittedName>
        <fullName evidence="1">Uncharacterized protein</fullName>
    </submittedName>
</protein>
<organism evidence="1 2">
    <name type="scientific">Nannocystis exedens</name>
    <dbReference type="NCBI Taxonomy" id="54"/>
    <lineage>
        <taxon>Bacteria</taxon>
        <taxon>Pseudomonadati</taxon>
        <taxon>Myxococcota</taxon>
        <taxon>Polyangia</taxon>
        <taxon>Nannocystales</taxon>
        <taxon>Nannocystaceae</taxon>
        <taxon>Nannocystis</taxon>
    </lineage>
</organism>
<evidence type="ECO:0000313" key="2">
    <source>
        <dbReference type="Proteomes" id="UP000199400"/>
    </source>
</evidence>
<proteinExistence type="predicted"/>
<dbReference type="OrthoDB" id="8549450at2"/>
<dbReference type="AlphaFoldDB" id="A0A1I2HNE2"/>
<name>A0A1I2HNE2_9BACT</name>